<evidence type="ECO:0000256" key="1">
    <source>
        <dbReference type="ARBA" id="ARBA00022723"/>
    </source>
</evidence>
<dbReference type="GO" id="GO:0005634">
    <property type="term" value="C:nucleus"/>
    <property type="evidence" value="ECO:0007669"/>
    <property type="project" value="TreeGrafter"/>
</dbReference>
<accession>A0A210QX41</accession>
<evidence type="ECO:0000256" key="3">
    <source>
        <dbReference type="ARBA" id="ARBA00022771"/>
    </source>
</evidence>
<evidence type="ECO:0000256" key="5">
    <source>
        <dbReference type="PROSITE-ProRule" id="PRU00042"/>
    </source>
</evidence>
<keyword evidence="1" id="KW-0479">Metal-binding</keyword>
<comment type="caution">
    <text evidence="8">The sequence shown here is derived from an EMBL/GenBank/DDBJ whole genome shotgun (WGS) entry which is preliminary data.</text>
</comment>
<feature type="compositionally biased region" description="Acidic residues" evidence="6">
    <location>
        <begin position="97"/>
        <end position="111"/>
    </location>
</feature>
<dbReference type="Pfam" id="PF13894">
    <property type="entry name" value="zf-C2H2_4"/>
    <property type="match status" value="1"/>
</dbReference>
<dbReference type="Proteomes" id="UP000242188">
    <property type="component" value="Unassembled WGS sequence"/>
</dbReference>
<dbReference type="SUPFAM" id="SSF57667">
    <property type="entry name" value="beta-beta-alpha zinc fingers"/>
    <property type="match status" value="2"/>
</dbReference>
<keyword evidence="9" id="KW-1185">Reference proteome</keyword>
<proteinExistence type="predicted"/>
<dbReference type="STRING" id="6573.A0A210QX41"/>
<dbReference type="PANTHER" id="PTHR23057:SF0">
    <property type="entry name" value="JUXTAPOSED WITH ANOTHER ZINC FINGER PROTEIN 1"/>
    <property type="match status" value="1"/>
</dbReference>
<evidence type="ECO:0000256" key="6">
    <source>
        <dbReference type="SAM" id="MobiDB-lite"/>
    </source>
</evidence>
<keyword evidence="4" id="KW-0862">Zinc</keyword>
<keyword evidence="2" id="KW-0677">Repeat</keyword>
<dbReference type="PROSITE" id="PS50157">
    <property type="entry name" value="ZINC_FINGER_C2H2_2"/>
    <property type="match status" value="2"/>
</dbReference>
<dbReference type="OrthoDB" id="3269380at2759"/>
<feature type="compositionally biased region" description="Polar residues" evidence="6">
    <location>
        <begin position="83"/>
        <end position="95"/>
    </location>
</feature>
<name>A0A210QX41_MIZYE</name>
<evidence type="ECO:0000313" key="9">
    <source>
        <dbReference type="Proteomes" id="UP000242188"/>
    </source>
</evidence>
<feature type="domain" description="C2H2-type" evidence="7">
    <location>
        <begin position="180"/>
        <end position="208"/>
    </location>
</feature>
<dbReference type="SMART" id="SM00355">
    <property type="entry name" value="ZnF_C2H2"/>
    <property type="match status" value="3"/>
</dbReference>
<dbReference type="AlphaFoldDB" id="A0A210QX41"/>
<evidence type="ECO:0000313" key="8">
    <source>
        <dbReference type="EMBL" id="OWF53273.1"/>
    </source>
</evidence>
<dbReference type="InterPro" id="IPR036236">
    <property type="entry name" value="Znf_C2H2_sf"/>
</dbReference>
<dbReference type="PANTHER" id="PTHR23057">
    <property type="entry name" value="JUXTAPOSED WITH ANOTHER ZINC FINGER PROTEIN 1"/>
    <property type="match status" value="1"/>
</dbReference>
<dbReference type="PROSITE" id="PS00028">
    <property type="entry name" value="ZINC_FINGER_C2H2_1"/>
    <property type="match status" value="3"/>
</dbReference>
<reference evidence="8 9" key="1">
    <citation type="journal article" date="2017" name="Nat. Ecol. Evol.">
        <title>Scallop genome provides insights into evolution of bilaterian karyotype and development.</title>
        <authorList>
            <person name="Wang S."/>
            <person name="Zhang J."/>
            <person name="Jiao W."/>
            <person name="Li J."/>
            <person name="Xun X."/>
            <person name="Sun Y."/>
            <person name="Guo X."/>
            <person name="Huan P."/>
            <person name="Dong B."/>
            <person name="Zhang L."/>
            <person name="Hu X."/>
            <person name="Sun X."/>
            <person name="Wang J."/>
            <person name="Zhao C."/>
            <person name="Wang Y."/>
            <person name="Wang D."/>
            <person name="Huang X."/>
            <person name="Wang R."/>
            <person name="Lv J."/>
            <person name="Li Y."/>
            <person name="Zhang Z."/>
            <person name="Liu B."/>
            <person name="Lu W."/>
            <person name="Hui Y."/>
            <person name="Liang J."/>
            <person name="Zhou Z."/>
            <person name="Hou R."/>
            <person name="Li X."/>
            <person name="Liu Y."/>
            <person name="Li H."/>
            <person name="Ning X."/>
            <person name="Lin Y."/>
            <person name="Zhao L."/>
            <person name="Xing Q."/>
            <person name="Dou J."/>
            <person name="Li Y."/>
            <person name="Mao J."/>
            <person name="Guo H."/>
            <person name="Dou H."/>
            <person name="Li T."/>
            <person name="Mu C."/>
            <person name="Jiang W."/>
            <person name="Fu Q."/>
            <person name="Fu X."/>
            <person name="Miao Y."/>
            <person name="Liu J."/>
            <person name="Yu Q."/>
            <person name="Li R."/>
            <person name="Liao H."/>
            <person name="Li X."/>
            <person name="Kong Y."/>
            <person name="Jiang Z."/>
            <person name="Chourrout D."/>
            <person name="Li R."/>
            <person name="Bao Z."/>
        </authorList>
    </citation>
    <scope>NUCLEOTIDE SEQUENCE [LARGE SCALE GENOMIC DNA]</scope>
    <source>
        <strain evidence="8 9">PY_sf001</strain>
    </source>
</reference>
<dbReference type="EMBL" id="NEDP02001444">
    <property type="protein sequence ID" value="OWF53273.1"/>
    <property type="molecule type" value="Genomic_DNA"/>
</dbReference>
<dbReference type="Gene3D" id="3.30.160.60">
    <property type="entry name" value="Classic Zinc Finger"/>
    <property type="match status" value="2"/>
</dbReference>
<dbReference type="GO" id="GO:0008270">
    <property type="term" value="F:zinc ion binding"/>
    <property type="evidence" value="ECO:0007669"/>
    <property type="project" value="UniProtKB-KW"/>
</dbReference>
<sequence>MQMAVFLLNNCRFQGCGLRFETLGDLIQHIEDTHIDSDPQVLEKQETRQPTSLALSYILRCFTDEGRRVQQEFNRKQRECFESPTTTMRSVTPSGSEFDDYDSNSDEEDSDAPLTAQEFSAELILSMVNGRESPGDPEKPLACPVPGCTKRYKNINGMKYHAHHAHKKEISQIRKATTIYNCRYCSKNYKTTNGLRNHMLNQHTPADVMAIKPAQLATSSSVFLSSQKALAKHLDKSNNECSASAILSESFDTSCDASFAVDNVTPSELPSPVAIRRITMPKIIQAGLSFQNSKSLAVAMTTKQKKKLSTESMEFSPFLIQDEDVPMAMSPEIAVDF</sequence>
<gene>
    <name evidence="8" type="ORF">KP79_PYT04589</name>
</gene>
<organism evidence="8 9">
    <name type="scientific">Mizuhopecten yessoensis</name>
    <name type="common">Japanese scallop</name>
    <name type="synonym">Patinopecten yessoensis</name>
    <dbReference type="NCBI Taxonomy" id="6573"/>
    <lineage>
        <taxon>Eukaryota</taxon>
        <taxon>Metazoa</taxon>
        <taxon>Spiralia</taxon>
        <taxon>Lophotrochozoa</taxon>
        <taxon>Mollusca</taxon>
        <taxon>Bivalvia</taxon>
        <taxon>Autobranchia</taxon>
        <taxon>Pteriomorphia</taxon>
        <taxon>Pectinida</taxon>
        <taxon>Pectinoidea</taxon>
        <taxon>Pectinidae</taxon>
        <taxon>Mizuhopecten</taxon>
    </lineage>
</organism>
<evidence type="ECO:0000256" key="2">
    <source>
        <dbReference type="ARBA" id="ARBA00022737"/>
    </source>
</evidence>
<dbReference type="InterPro" id="IPR051580">
    <property type="entry name" value="ZnF-Chromatin_assoc"/>
</dbReference>
<evidence type="ECO:0000259" key="7">
    <source>
        <dbReference type="PROSITE" id="PS50157"/>
    </source>
</evidence>
<dbReference type="InterPro" id="IPR013087">
    <property type="entry name" value="Znf_C2H2_type"/>
</dbReference>
<feature type="domain" description="C2H2-type" evidence="7">
    <location>
        <begin position="9"/>
        <end position="39"/>
    </location>
</feature>
<keyword evidence="3 5" id="KW-0863">Zinc-finger</keyword>
<evidence type="ECO:0000256" key="4">
    <source>
        <dbReference type="ARBA" id="ARBA00022833"/>
    </source>
</evidence>
<protein>
    <submittedName>
        <fullName evidence="8">Juxtaposed with another zinc finger protein 1</fullName>
    </submittedName>
</protein>
<feature type="region of interest" description="Disordered" evidence="6">
    <location>
        <begin position="80"/>
        <end position="113"/>
    </location>
</feature>